<dbReference type="Pfam" id="PF07311">
    <property type="entry name" value="Dodecin"/>
    <property type="match status" value="1"/>
</dbReference>
<organism evidence="1 2">
    <name type="scientific">Thiovibrio frasassiensis</name>
    <dbReference type="NCBI Taxonomy" id="2984131"/>
    <lineage>
        <taxon>Bacteria</taxon>
        <taxon>Pseudomonadati</taxon>
        <taxon>Thermodesulfobacteriota</taxon>
        <taxon>Desulfobulbia</taxon>
        <taxon>Desulfobulbales</taxon>
        <taxon>Thiovibrionaceae</taxon>
        <taxon>Thiovibrio</taxon>
    </lineage>
</organism>
<sequence length="71" mass="7845">MTESVYKIIELVGSSPVSWEEATKNAVKSAGLTLRDLRIAEVVTLDMKIGEDGKETTFRARVKVSFKIVSD</sequence>
<dbReference type="SUPFAM" id="SSF89807">
    <property type="entry name" value="Dodecin-like"/>
    <property type="match status" value="1"/>
</dbReference>
<evidence type="ECO:0000313" key="2">
    <source>
        <dbReference type="Proteomes" id="UP001154240"/>
    </source>
</evidence>
<protein>
    <submittedName>
        <fullName evidence="1">Dodecin family protein</fullName>
    </submittedName>
</protein>
<dbReference type="RefSeq" id="WP_307631690.1">
    <property type="nucleotide sequence ID" value="NZ_JAPHEH010000001.1"/>
</dbReference>
<dbReference type="Gene3D" id="3.30.1660.10">
    <property type="entry name" value="Flavin-binding protein dodecin"/>
    <property type="match status" value="1"/>
</dbReference>
<dbReference type="PANTHER" id="PTHR39324">
    <property type="entry name" value="CALCIUM DODECIN"/>
    <property type="match status" value="1"/>
</dbReference>
<dbReference type="InterPro" id="IPR025543">
    <property type="entry name" value="Dodecin-like"/>
</dbReference>
<dbReference type="PANTHER" id="PTHR39324:SF1">
    <property type="entry name" value="CALCIUM DODECIN"/>
    <property type="match status" value="1"/>
</dbReference>
<dbReference type="EMBL" id="JAPHEH010000001">
    <property type="protein sequence ID" value="MDG4474709.1"/>
    <property type="molecule type" value="Genomic_DNA"/>
</dbReference>
<evidence type="ECO:0000313" key="1">
    <source>
        <dbReference type="EMBL" id="MDG4474709.1"/>
    </source>
</evidence>
<reference evidence="1" key="1">
    <citation type="journal article" date="2022" name="bioRxiv">
        <title>Thiovibrio frasassiensisgen. nov., sp. nov., an autotrophic, elemental sulfur disproportionating bacterium isolated from sulfidic karst sediment, and proposal of Thiovibrionaceae fam. nov.</title>
        <authorList>
            <person name="Aronson H."/>
            <person name="Thomas C."/>
            <person name="Bhattacharyya M."/>
            <person name="Eckstein S."/>
            <person name="Jensen S."/>
            <person name="Barco R."/>
            <person name="Macalady J."/>
            <person name="Amend J."/>
        </authorList>
    </citation>
    <scope>NUCLEOTIDE SEQUENCE</scope>
    <source>
        <strain evidence="1">RS19-109</strain>
    </source>
</reference>
<keyword evidence="2" id="KW-1185">Reference proteome</keyword>
<dbReference type="InterPro" id="IPR036694">
    <property type="entry name" value="Dodecin-like_sf"/>
</dbReference>
<proteinExistence type="predicted"/>
<dbReference type="AlphaFoldDB" id="A0A9X4MH30"/>
<accession>A0A9X4MH30</accession>
<gene>
    <name evidence="1" type="ORF">OLX77_00870</name>
</gene>
<name>A0A9X4MH30_9BACT</name>
<comment type="caution">
    <text evidence="1">The sequence shown here is derived from an EMBL/GenBank/DDBJ whole genome shotgun (WGS) entry which is preliminary data.</text>
</comment>
<dbReference type="Proteomes" id="UP001154240">
    <property type="component" value="Unassembled WGS sequence"/>
</dbReference>
<reference evidence="1" key="2">
    <citation type="submission" date="2022-10" db="EMBL/GenBank/DDBJ databases">
        <authorList>
            <person name="Aronson H.S."/>
        </authorList>
    </citation>
    <scope>NUCLEOTIDE SEQUENCE</scope>
    <source>
        <strain evidence="1">RS19-109</strain>
    </source>
</reference>
<dbReference type="InterPro" id="IPR009923">
    <property type="entry name" value="Dodecin"/>
</dbReference>